<evidence type="ECO:0000256" key="1">
    <source>
        <dbReference type="SAM" id="MobiDB-lite"/>
    </source>
</evidence>
<dbReference type="EMBL" id="OIVN01006423">
    <property type="protein sequence ID" value="SPD32815.1"/>
    <property type="molecule type" value="Genomic_DNA"/>
</dbReference>
<feature type="compositionally biased region" description="Low complexity" evidence="1">
    <location>
        <begin position="18"/>
        <end position="30"/>
    </location>
</feature>
<feature type="compositionally biased region" description="Acidic residues" evidence="1">
    <location>
        <begin position="1"/>
        <end position="10"/>
    </location>
</feature>
<evidence type="ECO:0000313" key="2">
    <source>
        <dbReference type="EMBL" id="SPD32815.1"/>
    </source>
</evidence>
<name>A0A2N9J863_FAGSY</name>
<organism evidence="2">
    <name type="scientific">Fagus sylvatica</name>
    <name type="common">Beechnut</name>
    <dbReference type="NCBI Taxonomy" id="28930"/>
    <lineage>
        <taxon>Eukaryota</taxon>
        <taxon>Viridiplantae</taxon>
        <taxon>Streptophyta</taxon>
        <taxon>Embryophyta</taxon>
        <taxon>Tracheophyta</taxon>
        <taxon>Spermatophyta</taxon>
        <taxon>Magnoliopsida</taxon>
        <taxon>eudicotyledons</taxon>
        <taxon>Gunneridae</taxon>
        <taxon>Pentapetalae</taxon>
        <taxon>rosids</taxon>
        <taxon>fabids</taxon>
        <taxon>Fagales</taxon>
        <taxon>Fagaceae</taxon>
        <taxon>Fagus</taxon>
    </lineage>
</organism>
<feature type="region of interest" description="Disordered" evidence="1">
    <location>
        <begin position="1"/>
        <end position="34"/>
    </location>
</feature>
<reference evidence="2" key="1">
    <citation type="submission" date="2018-02" db="EMBL/GenBank/DDBJ databases">
        <authorList>
            <person name="Cohen D.B."/>
            <person name="Kent A.D."/>
        </authorList>
    </citation>
    <scope>NUCLEOTIDE SEQUENCE</scope>
</reference>
<dbReference type="AlphaFoldDB" id="A0A2N9J863"/>
<sequence>MSSEIEVVDEVESRDHGSAASASASVSDSAAGGGGAEPMGLGKIAYETTCTLRRRTEIWRSYRDWWSTRVARFPNPIPLATSLFNGLPSIIARTAAAHLAADVNSSVGGFLIGKPHGGDVNAVDHTGANRKLTLECGSWCNPSFRGITPRGNATGECHWI</sequence>
<protein>
    <submittedName>
        <fullName evidence="2">Uncharacterized protein</fullName>
    </submittedName>
</protein>
<accession>A0A2N9J863</accession>
<proteinExistence type="predicted"/>
<gene>
    <name evidence="2" type="ORF">FSB_LOCUS60697</name>
</gene>